<reference evidence="1" key="1">
    <citation type="journal article" date="2022" name="bioRxiv">
        <title>Sequencing and chromosome-scale assembly of the giantPleurodeles waltlgenome.</title>
        <authorList>
            <person name="Brown T."/>
            <person name="Elewa A."/>
            <person name="Iarovenko S."/>
            <person name="Subramanian E."/>
            <person name="Araus A.J."/>
            <person name="Petzold A."/>
            <person name="Susuki M."/>
            <person name="Suzuki K.-i.T."/>
            <person name="Hayashi T."/>
            <person name="Toyoda A."/>
            <person name="Oliveira C."/>
            <person name="Osipova E."/>
            <person name="Leigh N.D."/>
            <person name="Simon A."/>
            <person name="Yun M.H."/>
        </authorList>
    </citation>
    <scope>NUCLEOTIDE SEQUENCE</scope>
    <source>
        <strain evidence="1">20211129_DDA</strain>
        <tissue evidence="1">Liver</tissue>
    </source>
</reference>
<organism evidence="1 2">
    <name type="scientific">Pleurodeles waltl</name>
    <name type="common">Iberian ribbed newt</name>
    <dbReference type="NCBI Taxonomy" id="8319"/>
    <lineage>
        <taxon>Eukaryota</taxon>
        <taxon>Metazoa</taxon>
        <taxon>Chordata</taxon>
        <taxon>Craniata</taxon>
        <taxon>Vertebrata</taxon>
        <taxon>Euteleostomi</taxon>
        <taxon>Amphibia</taxon>
        <taxon>Batrachia</taxon>
        <taxon>Caudata</taxon>
        <taxon>Salamandroidea</taxon>
        <taxon>Salamandridae</taxon>
        <taxon>Pleurodelinae</taxon>
        <taxon>Pleurodeles</taxon>
    </lineage>
</organism>
<dbReference type="EMBL" id="JANPWB010000005">
    <property type="protein sequence ID" value="KAJ1187316.1"/>
    <property type="molecule type" value="Genomic_DNA"/>
</dbReference>
<evidence type="ECO:0000313" key="2">
    <source>
        <dbReference type="Proteomes" id="UP001066276"/>
    </source>
</evidence>
<comment type="caution">
    <text evidence="1">The sequence shown here is derived from an EMBL/GenBank/DDBJ whole genome shotgun (WGS) entry which is preliminary data.</text>
</comment>
<evidence type="ECO:0000313" key="1">
    <source>
        <dbReference type="EMBL" id="KAJ1187316.1"/>
    </source>
</evidence>
<sequence length="112" mass="12216">MRAQSRAEAARVKDDAMGAAKQCRNHLGEVKAMQTAKQAEATRLKLLRCKWQSSPEGVWVKSKSYEASVTMRITAIGLPAVFVKTMALSIKASKLNAAVVSRYTGRFSQGAE</sequence>
<proteinExistence type="predicted"/>
<name>A0AAV7UG70_PLEWA</name>
<dbReference type="Proteomes" id="UP001066276">
    <property type="component" value="Chromosome 3_1"/>
</dbReference>
<protein>
    <submittedName>
        <fullName evidence="1">Uncharacterized protein</fullName>
    </submittedName>
</protein>
<dbReference type="AlphaFoldDB" id="A0AAV7UG70"/>
<keyword evidence="2" id="KW-1185">Reference proteome</keyword>
<gene>
    <name evidence="1" type="ORF">NDU88_004093</name>
</gene>
<accession>A0AAV7UG70</accession>